<name>M2V703_COCH5</name>
<feature type="transmembrane region" description="Helical" evidence="7">
    <location>
        <begin position="89"/>
        <end position="116"/>
    </location>
</feature>
<dbReference type="OMA" id="KWSICAW"/>
<accession>M2V703</accession>
<sequence>MDPVTQQWPNRRLEILIPMWSMTLIATVFLVWRVVYGFSQSRRFMTSDYLLIIAGALSITATSLTQVITDNGLGRHVMDPTVLPNILKYSYFLWITQIVNIIAMAFLKWSICAWLLVLNFSKIYQTIIWLSILMVTALNFLAPVLTLFGCTPLEKNWNFGFKGESHCWAKGTLPQSYAQGISNVVTDVVYMAAPLIYLSRVQLNRRTQWGIRIVFLLSIPATICSIFKTIELKTIVSTRDPTWDGVPLTVWSGAELSLGIIIASLPPLRKAFDHFFSKILPSTLTGSSRTPAYGYGGNSTIGGGAGGSNGIPLKNFQGSKAYHSRIPGESVLDDDSDRAILTDEEEHKGPGIMESMNVEVRVSEHGPPSGLHPASGSNRSSTGDASPPISKTFESPQIDWSSPHIESGNGGPGPRV</sequence>
<dbReference type="eggNOG" id="ENOG502SKH7">
    <property type="taxonomic scope" value="Eukaryota"/>
</dbReference>
<proteinExistence type="inferred from homology"/>
<keyword evidence="2 7" id="KW-0812">Transmembrane</keyword>
<dbReference type="OrthoDB" id="4682787at2759"/>
<evidence type="ECO:0000256" key="4">
    <source>
        <dbReference type="ARBA" id="ARBA00023136"/>
    </source>
</evidence>
<gene>
    <name evidence="9" type="ORF">COCHEDRAFT_1165665</name>
</gene>
<evidence type="ECO:0000256" key="5">
    <source>
        <dbReference type="ARBA" id="ARBA00038359"/>
    </source>
</evidence>
<feature type="transmembrane region" description="Helical" evidence="7">
    <location>
        <begin position="15"/>
        <end position="36"/>
    </location>
</feature>
<dbReference type="Pfam" id="PF20684">
    <property type="entry name" value="Fung_rhodopsin"/>
    <property type="match status" value="1"/>
</dbReference>
<reference evidence="9 10" key="1">
    <citation type="journal article" date="2012" name="PLoS Pathog.">
        <title>Diverse lifestyles and strategies of plant pathogenesis encoded in the genomes of eighteen Dothideomycetes fungi.</title>
        <authorList>
            <person name="Ohm R.A."/>
            <person name="Feau N."/>
            <person name="Henrissat B."/>
            <person name="Schoch C.L."/>
            <person name="Horwitz B.A."/>
            <person name="Barry K.W."/>
            <person name="Condon B.J."/>
            <person name="Copeland A.C."/>
            <person name="Dhillon B."/>
            <person name="Glaser F."/>
            <person name="Hesse C.N."/>
            <person name="Kosti I."/>
            <person name="LaButti K."/>
            <person name="Lindquist E.A."/>
            <person name="Lucas S."/>
            <person name="Salamov A.A."/>
            <person name="Bradshaw R.E."/>
            <person name="Ciuffetti L."/>
            <person name="Hamelin R.C."/>
            <person name="Kema G.H.J."/>
            <person name="Lawrence C."/>
            <person name="Scott J.A."/>
            <person name="Spatafora J.W."/>
            <person name="Turgeon B.G."/>
            <person name="de Wit P.J.G.M."/>
            <person name="Zhong S."/>
            <person name="Goodwin S.B."/>
            <person name="Grigoriev I.V."/>
        </authorList>
    </citation>
    <scope>NUCLEOTIDE SEQUENCE [LARGE SCALE GENOMIC DNA]</scope>
    <source>
        <strain evidence="10">C5 / ATCC 48332 / race O</strain>
    </source>
</reference>
<dbReference type="PANTHER" id="PTHR33048:SF163">
    <property type="entry name" value="INTEGRAL MEMBRANE PROTEIN (AFU_ORTHOLOGUE AFUA_8G05510)"/>
    <property type="match status" value="1"/>
</dbReference>
<organism evidence="9 10">
    <name type="scientific">Cochliobolus heterostrophus (strain C5 / ATCC 48332 / race O)</name>
    <name type="common">Southern corn leaf blight fungus</name>
    <name type="synonym">Bipolaris maydis</name>
    <dbReference type="NCBI Taxonomy" id="701091"/>
    <lineage>
        <taxon>Eukaryota</taxon>
        <taxon>Fungi</taxon>
        <taxon>Dikarya</taxon>
        <taxon>Ascomycota</taxon>
        <taxon>Pezizomycotina</taxon>
        <taxon>Dothideomycetes</taxon>
        <taxon>Pleosporomycetidae</taxon>
        <taxon>Pleosporales</taxon>
        <taxon>Pleosporineae</taxon>
        <taxon>Pleosporaceae</taxon>
        <taxon>Bipolaris</taxon>
    </lineage>
</organism>
<reference evidence="10" key="2">
    <citation type="journal article" date="2013" name="PLoS Genet.">
        <title>Comparative genome structure, secondary metabolite, and effector coding capacity across Cochliobolus pathogens.</title>
        <authorList>
            <person name="Condon B.J."/>
            <person name="Leng Y."/>
            <person name="Wu D."/>
            <person name="Bushley K.E."/>
            <person name="Ohm R.A."/>
            <person name="Otillar R."/>
            <person name="Martin J."/>
            <person name="Schackwitz W."/>
            <person name="Grimwood J."/>
            <person name="MohdZainudin N."/>
            <person name="Xue C."/>
            <person name="Wang R."/>
            <person name="Manning V.A."/>
            <person name="Dhillon B."/>
            <person name="Tu Z.J."/>
            <person name="Steffenson B.J."/>
            <person name="Salamov A."/>
            <person name="Sun H."/>
            <person name="Lowry S."/>
            <person name="LaButti K."/>
            <person name="Han J."/>
            <person name="Copeland A."/>
            <person name="Lindquist E."/>
            <person name="Barry K."/>
            <person name="Schmutz J."/>
            <person name="Baker S.E."/>
            <person name="Ciuffetti L.M."/>
            <person name="Grigoriev I.V."/>
            <person name="Zhong S."/>
            <person name="Turgeon B.G."/>
        </authorList>
    </citation>
    <scope>NUCLEOTIDE SEQUENCE [LARGE SCALE GENOMIC DNA]</scope>
    <source>
        <strain evidence="10">C5 / ATCC 48332 / race O</strain>
    </source>
</reference>
<comment type="similarity">
    <text evidence="5">Belongs to the SAT4 family.</text>
</comment>
<keyword evidence="10" id="KW-1185">Reference proteome</keyword>
<evidence type="ECO:0000256" key="6">
    <source>
        <dbReference type="SAM" id="MobiDB-lite"/>
    </source>
</evidence>
<evidence type="ECO:0000313" key="9">
    <source>
        <dbReference type="EMBL" id="EMD95513.1"/>
    </source>
</evidence>
<feature type="transmembrane region" description="Helical" evidence="7">
    <location>
        <begin position="177"/>
        <end position="197"/>
    </location>
</feature>
<feature type="transmembrane region" description="Helical" evidence="7">
    <location>
        <begin position="128"/>
        <end position="148"/>
    </location>
</feature>
<dbReference type="HOGENOM" id="CLU_028200_3_3_1"/>
<evidence type="ECO:0000259" key="8">
    <source>
        <dbReference type="Pfam" id="PF20684"/>
    </source>
</evidence>
<dbReference type="STRING" id="701091.M2V703"/>
<evidence type="ECO:0000256" key="1">
    <source>
        <dbReference type="ARBA" id="ARBA00004141"/>
    </source>
</evidence>
<dbReference type="InterPro" id="IPR052337">
    <property type="entry name" value="SAT4-like"/>
</dbReference>
<feature type="region of interest" description="Disordered" evidence="6">
    <location>
        <begin position="361"/>
        <end position="416"/>
    </location>
</feature>
<feature type="transmembrane region" description="Helical" evidence="7">
    <location>
        <begin position="48"/>
        <end position="69"/>
    </location>
</feature>
<feature type="domain" description="Rhodopsin" evidence="8">
    <location>
        <begin position="33"/>
        <end position="272"/>
    </location>
</feature>
<dbReference type="PANTHER" id="PTHR33048">
    <property type="entry name" value="PTH11-LIKE INTEGRAL MEMBRANE PROTEIN (AFU_ORTHOLOGUE AFUA_5G11245)"/>
    <property type="match status" value="1"/>
</dbReference>
<evidence type="ECO:0000313" key="10">
    <source>
        <dbReference type="Proteomes" id="UP000016936"/>
    </source>
</evidence>
<dbReference type="Proteomes" id="UP000016936">
    <property type="component" value="Unassembled WGS sequence"/>
</dbReference>
<dbReference type="AlphaFoldDB" id="M2V703"/>
<evidence type="ECO:0000256" key="3">
    <source>
        <dbReference type="ARBA" id="ARBA00022989"/>
    </source>
</evidence>
<keyword evidence="4 7" id="KW-0472">Membrane</keyword>
<protein>
    <recommendedName>
        <fullName evidence="8">Rhodopsin domain-containing protein</fullName>
    </recommendedName>
</protein>
<evidence type="ECO:0000256" key="2">
    <source>
        <dbReference type="ARBA" id="ARBA00022692"/>
    </source>
</evidence>
<feature type="compositionally biased region" description="Polar residues" evidence="6">
    <location>
        <begin position="375"/>
        <end position="384"/>
    </location>
</feature>
<feature type="transmembrane region" description="Helical" evidence="7">
    <location>
        <begin position="209"/>
        <end position="230"/>
    </location>
</feature>
<comment type="subcellular location">
    <subcellularLocation>
        <location evidence="1">Membrane</location>
        <topology evidence="1">Multi-pass membrane protein</topology>
    </subcellularLocation>
</comment>
<keyword evidence="3 7" id="KW-1133">Transmembrane helix</keyword>
<dbReference type="GO" id="GO:0016020">
    <property type="term" value="C:membrane"/>
    <property type="evidence" value="ECO:0007669"/>
    <property type="project" value="UniProtKB-SubCell"/>
</dbReference>
<dbReference type="EMBL" id="KB445570">
    <property type="protein sequence ID" value="EMD95513.1"/>
    <property type="molecule type" value="Genomic_DNA"/>
</dbReference>
<evidence type="ECO:0000256" key="7">
    <source>
        <dbReference type="SAM" id="Phobius"/>
    </source>
</evidence>
<dbReference type="InterPro" id="IPR049326">
    <property type="entry name" value="Rhodopsin_dom_fungi"/>
</dbReference>